<name>A0A2N4TZD3_9BURK</name>
<dbReference type="RefSeq" id="WP_102075705.1">
    <property type="nucleotide sequence ID" value="NZ_PDNW01000027.1"/>
</dbReference>
<feature type="domain" description="HMA" evidence="3">
    <location>
        <begin position="2"/>
        <end position="68"/>
    </location>
</feature>
<evidence type="ECO:0000256" key="2">
    <source>
        <dbReference type="SAM" id="MobiDB-lite"/>
    </source>
</evidence>
<dbReference type="PROSITE" id="PS50846">
    <property type="entry name" value="HMA_2"/>
    <property type="match status" value="1"/>
</dbReference>
<dbReference type="InterPro" id="IPR036163">
    <property type="entry name" value="HMA_dom_sf"/>
</dbReference>
<dbReference type="PROSITE" id="PS01047">
    <property type="entry name" value="HMA_1"/>
    <property type="match status" value="1"/>
</dbReference>
<dbReference type="Pfam" id="PF00403">
    <property type="entry name" value="HMA"/>
    <property type="match status" value="1"/>
</dbReference>
<proteinExistence type="predicted"/>
<dbReference type="Proteomes" id="UP000234190">
    <property type="component" value="Unassembled WGS sequence"/>
</dbReference>
<evidence type="ECO:0000256" key="1">
    <source>
        <dbReference type="ARBA" id="ARBA00022723"/>
    </source>
</evidence>
<gene>
    <name evidence="4" type="ORF">CR159_19940</name>
</gene>
<protein>
    <submittedName>
        <fullName evidence="4">Heavy metal transporter</fullName>
    </submittedName>
</protein>
<dbReference type="OrthoDB" id="9813965at2"/>
<evidence type="ECO:0000313" key="5">
    <source>
        <dbReference type="Proteomes" id="UP000234190"/>
    </source>
</evidence>
<keyword evidence="5" id="KW-1185">Reference proteome</keyword>
<comment type="caution">
    <text evidence="4">The sequence shown here is derived from an EMBL/GenBank/DDBJ whole genome shotgun (WGS) entry which is preliminary data.</text>
</comment>
<organism evidence="4 5">
    <name type="scientific">Pollutimonas subterranea</name>
    <dbReference type="NCBI Taxonomy" id="2045210"/>
    <lineage>
        <taxon>Bacteria</taxon>
        <taxon>Pseudomonadati</taxon>
        <taxon>Pseudomonadota</taxon>
        <taxon>Betaproteobacteria</taxon>
        <taxon>Burkholderiales</taxon>
        <taxon>Alcaligenaceae</taxon>
        <taxon>Pollutimonas</taxon>
    </lineage>
</organism>
<feature type="region of interest" description="Disordered" evidence="2">
    <location>
        <begin position="71"/>
        <end position="103"/>
    </location>
</feature>
<dbReference type="GO" id="GO:0046872">
    <property type="term" value="F:metal ion binding"/>
    <property type="evidence" value="ECO:0007669"/>
    <property type="project" value="UniProtKB-KW"/>
</dbReference>
<dbReference type="Gene3D" id="3.30.70.100">
    <property type="match status" value="1"/>
</dbReference>
<dbReference type="CDD" id="cd00371">
    <property type="entry name" value="HMA"/>
    <property type="match status" value="1"/>
</dbReference>
<sequence>MEQIEFKVAGMTCGACVARVTRTLLSIPGVRNAEVDLARGMARAQVDDIAAVQPALLQALAAAGYPSEPLTGSAVSVEGTQGAAPGGSSSDPRANRGGCCCGH</sequence>
<reference evidence="4 5" key="1">
    <citation type="submission" date="2017-10" db="EMBL/GenBank/DDBJ databases">
        <title>Two draft genome sequences of Pusillimonas sp. strains isolated from a nitrate- and radionuclide-contaminated groundwater in Russia.</title>
        <authorList>
            <person name="Grouzdev D.S."/>
            <person name="Tourova T.P."/>
            <person name="Goeva M.A."/>
            <person name="Babich T.L."/>
            <person name="Sokolova D.S."/>
            <person name="Abdullin R."/>
            <person name="Poltaraus A.B."/>
            <person name="Toshchakov S.V."/>
            <person name="Nazina T.N."/>
        </authorList>
    </citation>
    <scope>NUCLEOTIDE SEQUENCE [LARGE SCALE GENOMIC DNA]</scope>
    <source>
        <strain evidence="4 5">JR1/69-3-13</strain>
    </source>
</reference>
<dbReference type="InterPro" id="IPR006121">
    <property type="entry name" value="HMA_dom"/>
</dbReference>
<evidence type="ECO:0000259" key="3">
    <source>
        <dbReference type="PROSITE" id="PS50846"/>
    </source>
</evidence>
<dbReference type="EMBL" id="PDNW01000027">
    <property type="protein sequence ID" value="PLC48124.1"/>
    <property type="molecule type" value="Genomic_DNA"/>
</dbReference>
<keyword evidence="1" id="KW-0479">Metal-binding</keyword>
<accession>A0A2N4TZD3</accession>
<dbReference type="InterPro" id="IPR017969">
    <property type="entry name" value="Heavy-metal-associated_CS"/>
</dbReference>
<dbReference type="SUPFAM" id="SSF55008">
    <property type="entry name" value="HMA, heavy metal-associated domain"/>
    <property type="match status" value="1"/>
</dbReference>
<dbReference type="AlphaFoldDB" id="A0A2N4TZD3"/>
<evidence type="ECO:0000313" key="4">
    <source>
        <dbReference type="EMBL" id="PLC48124.1"/>
    </source>
</evidence>